<evidence type="ECO:0000313" key="2">
    <source>
        <dbReference type="EMBL" id="MEJ8279256.1"/>
    </source>
</evidence>
<evidence type="ECO:0000256" key="1">
    <source>
        <dbReference type="SAM" id="MobiDB-lite"/>
    </source>
</evidence>
<feature type="region of interest" description="Disordered" evidence="1">
    <location>
        <begin position="1"/>
        <end position="58"/>
    </location>
</feature>
<organism evidence="2 3">
    <name type="scientific">Pseudonocardia spirodelae</name>
    <dbReference type="NCBI Taxonomy" id="3133431"/>
    <lineage>
        <taxon>Bacteria</taxon>
        <taxon>Bacillati</taxon>
        <taxon>Actinomycetota</taxon>
        <taxon>Actinomycetes</taxon>
        <taxon>Pseudonocardiales</taxon>
        <taxon>Pseudonocardiaceae</taxon>
        <taxon>Pseudonocardia</taxon>
    </lineage>
</organism>
<proteinExistence type="predicted"/>
<keyword evidence="3" id="KW-1185">Reference proteome</keyword>
<evidence type="ECO:0000313" key="3">
    <source>
        <dbReference type="Proteomes" id="UP001364211"/>
    </source>
</evidence>
<dbReference type="Proteomes" id="UP001364211">
    <property type="component" value="Unassembled WGS sequence"/>
</dbReference>
<sequence length="74" mass="8326">MERTPVHPENSPSTGSRHFPQTLVAMDPPTLPAAGSTPPPAEFRQFPTPQRSVPGHPGLRDRLRRFLLFWRRGS</sequence>
<reference evidence="2 3" key="1">
    <citation type="submission" date="2024-03" db="EMBL/GenBank/DDBJ databases">
        <title>Draft genome sequence of Pseudonocardia sp. DW16-2.</title>
        <authorList>
            <person name="Duangmal K."/>
        </authorList>
    </citation>
    <scope>NUCLEOTIDE SEQUENCE [LARGE SCALE GENOMIC DNA]</scope>
    <source>
        <strain evidence="2 3">DW16-2</strain>
    </source>
</reference>
<protein>
    <submittedName>
        <fullName evidence="2">Uncharacterized protein</fullName>
    </submittedName>
</protein>
<comment type="caution">
    <text evidence="2">The sequence shown here is derived from an EMBL/GenBank/DDBJ whole genome shotgun (WGS) entry which is preliminary data.</text>
</comment>
<accession>A0ABU8T5L8</accession>
<dbReference type="EMBL" id="JBBJUP010000006">
    <property type="protein sequence ID" value="MEJ8279256.1"/>
    <property type="molecule type" value="Genomic_DNA"/>
</dbReference>
<dbReference type="RefSeq" id="WP_340288492.1">
    <property type="nucleotide sequence ID" value="NZ_JBBJUP010000006.1"/>
</dbReference>
<name>A0ABU8T5L8_9PSEU</name>
<gene>
    <name evidence="2" type="ORF">WJX68_09965</name>
</gene>